<accession>A0A841L6W5</accession>
<evidence type="ECO:0000256" key="3">
    <source>
        <dbReference type="ARBA" id="ARBA00022670"/>
    </source>
</evidence>
<proteinExistence type="inferred from homology"/>
<evidence type="ECO:0000256" key="1">
    <source>
        <dbReference type="ARBA" id="ARBA00007039"/>
    </source>
</evidence>
<keyword evidence="2" id="KW-0963">Cytoplasm</keyword>
<dbReference type="AlphaFoldDB" id="A0A841L6W5"/>
<dbReference type="Gene3D" id="3.90.226.10">
    <property type="entry name" value="2-enoyl-CoA Hydratase, Chain A, domain 1"/>
    <property type="match status" value="1"/>
</dbReference>
<evidence type="ECO:0000313" key="7">
    <source>
        <dbReference type="EMBL" id="MBB6228347.1"/>
    </source>
</evidence>
<dbReference type="PANTHER" id="PTHR10381">
    <property type="entry name" value="ATP-DEPENDENT CLP PROTEASE PROTEOLYTIC SUBUNIT"/>
    <property type="match status" value="1"/>
</dbReference>
<evidence type="ECO:0000256" key="6">
    <source>
        <dbReference type="RuleBase" id="RU003567"/>
    </source>
</evidence>
<evidence type="ECO:0000256" key="4">
    <source>
        <dbReference type="ARBA" id="ARBA00022801"/>
    </source>
</evidence>
<dbReference type="GO" id="GO:0009368">
    <property type="term" value="C:endopeptidase Clp complex"/>
    <property type="evidence" value="ECO:0007669"/>
    <property type="project" value="TreeGrafter"/>
</dbReference>
<keyword evidence="5" id="KW-0720">Serine protease</keyword>
<dbReference type="Pfam" id="PF00574">
    <property type="entry name" value="CLP_protease"/>
    <property type="match status" value="1"/>
</dbReference>
<dbReference type="InterPro" id="IPR023562">
    <property type="entry name" value="ClpP/TepA"/>
</dbReference>
<protein>
    <recommendedName>
        <fullName evidence="6">ATP-dependent Clp protease proteolytic subunit</fullName>
    </recommendedName>
</protein>
<name>A0A841L6W5_9SPHN</name>
<dbReference type="InterPro" id="IPR001907">
    <property type="entry name" value="ClpP"/>
</dbReference>
<keyword evidence="8" id="KW-1185">Reference proteome</keyword>
<dbReference type="RefSeq" id="WP_184200520.1">
    <property type="nucleotide sequence ID" value="NZ_BMOX01000045.1"/>
</dbReference>
<dbReference type="GO" id="GO:0004252">
    <property type="term" value="F:serine-type endopeptidase activity"/>
    <property type="evidence" value="ECO:0007669"/>
    <property type="project" value="InterPro"/>
</dbReference>
<dbReference type="Proteomes" id="UP000538147">
    <property type="component" value="Unassembled WGS sequence"/>
</dbReference>
<dbReference type="GO" id="GO:0051117">
    <property type="term" value="F:ATPase binding"/>
    <property type="evidence" value="ECO:0007669"/>
    <property type="project" value="TreeGrafter"/>
</dbReference>
<evidence type="ECO:0000313" key="8">
    <source>
        <dbReference type="Proteomes" id="UP000538147"/>
    </source>
</evidence>
<gene>
    <name evidence="7" type="ORF">FHS79_002532</name>
</gene>
<dbReference type="PRINTS" id="PR00127">
    <property type="entry name" value="CLPPROTEASEP"/>
</dbReference>
<dbReference type="NCBIfam" id="NF045542">
    <property type="entry name" value="Clp_rel_HeadMat"/>
    <property type="match status" value="1"/>
</dbReference>
<keyword evidence="3 7" id="KW-0645">Protease</keyword>
<dbReference type="SUPFAM" id="SSF52096">
    <property type="entry name" value="ClpP/crotonase"/>
    <property type="match status" value="1"/>
</dbReference>
<dbReference type="InterPro" id="IPR029045">
    <property type="entry name" value="ClpP/crotonase-like_dom_sf"/>
</dbReference>
<dbReference type="CDD" id="cd07016">
    <property type="entry name" value="S14_ClpP_1"/>
    <property type="match status" value="1"/>
</dbReference>
<dbReference type="EMBL" id="JACIIV010000018">
    <property type="protein sequence ID" value="MBB6228347.1"/>
    <property type="molecule type" value="Genomic_DNA"/>
</dbReference>
<sequence>MHKLLDLLKANKGRGAPLAMERKGNDVTIEVYDAIVTNDSDVEWYGGGCSAQSFGRNLRSLSADDRLSIRVNSPGGDVFGGVAMAQAMRECAASITLHIDGYAASAASFLVAAASDSVIAPGGMVMIHKAWTLGFGNSDDFMRTAALLEKIDTEIAGGYMARAGGDVEDWLALMALETWFTGEEAVAAGLVSRVAERPAAAAQTIFDMSVYANAPPVVAAVEPEPQPEQEAPGVADIERRRRLARAFAPRAA</sequence>
<dbReference type="GO" id="GO:0006515">
    <property type="term" value="P:protein quality control for misfolded or incompletely synthesized proteins"/>
    <property type="evidence" value="ECO:0007669"/>
    <property type="project" value="TreeGrafter"/>
</dbReference>
<dbReference type="GO" id="GO:0004176">
    <property type="term" value="F:ATP-dependent peptidase activity"/>
    <property type="evidence" value="ECO:0007669"/>
    <property type="project" value="InterPro"/>
</dbReference>
<evidence type="ECO:0000256" key="2">
    <source>
        <dbReference type="ARBA" id="ARBA00022490"/>
    </source>
</evidence>
<dbReference type="PANTHER" id="PTHR10381:SF70">
    <property type="entry name" value="ATP-DEPENDENT CLP PROTEASE PROTEOLYTIC SUBUNIT"/>
    <property type="match status" value="1"/>
</dbReference>
<organism evidence="7 8">
    <name type="scientific">Polymorphobacter multimanifer</name>
    <dbReference type="NCBI Taxonomy" id="1070431"/>
    <lineage>
        <taxon>Bacteria</taxon>
        <taxon>Pseudomonadati</taxon>
        <taxon>Pseudomonadota</taxon>
        <taxon>Alphaproteobacteria</taxon>
        <taxon>Sphingomonadales</taxon>
        <taxon>Sphingosinicellaceae</taxon>
        <taxon>Polymorphobacter</taxon>
    </lineage>
</organism>
<evidence type="ECO:0000256" key="5">
    <source>
        <dbReference type="ARBA" id="ARBA00022825"/>
    </source>
</evidence>
<comment type="caution">
    <text evidence="7">The sequence shown here is derived from an EMBL/GenBank/DDBJ whole genome shotgun (WGS) entry which is preliminary data.</text>
</comment>
<reference evidence="7 8" key="1">
    <citation type="submission" date="2020-08" db="EMBL/GenBank/DDBJ databases">
        <title>Genomic Encyclopedia of Type Strains, Phase IV (KMG-IV): sequencing the most valuable type-strain genomes for metagenomic binning, comparative biology and taxonomic classification.</title>
        <authorList>
            <person name="Goeker M."/>
        </authorList>
    </citation>
    <scope>NUCLEOTIDE SEQUENCE [LARGE SCALE GENOMIC DNA]</scope>
    <source>
        <strain evidence="7 8">DSM 102189</strain>
    </source>
</reference>
<keyword evidence="4 7" id="KW-0378">Hydrolase</keyword>
<comment type="similarity">
    <text evidence="1 6">Belongs to the peptidase S14 family.</text>
</comment>